<dbReference type="EMBL" id="LR134477">
    <property type="protein sequence ID" value="VEI14729.1"/>
    <property type="molecule type" value="Genomic_DNA"/>
</dbReference>
<gene>
    <name evidence="1" type="ORF">NCTC10951_00600</name>
</gene>
<proteinExistence type="predicted"/>
<protein>
    <recommendedName>
        <fullName evidence="3">ATP-dependent transcriptional regulator</fullName>
    </recommendedName>
</protein>
<evidence type="ECO:0008006" key="3">
    <source>
        <dbReference type="Google" id="ProtNLM"/>
    </source>
</evidence>
<evidence type="ECO:0000313" key="1">
    <source>
        <dbReference type="EMBL" id="VEI14729.1"/>
    </source>
</evidence>
<name>A0A3S4X825_ACTVI</name>
<dbReference type="OrthoDB" id="3252014at2"/>
<sequence>MYSAEVQEHLDLLHDNLRCKPMSPAFTERFGVLKNVIDSRNYSPFPRTMSAPCYVSDLGVRKFLDPSVFYKSHIQIAELKRISESSLSNFVRESNIYHLKRVIDAVVLFFGDYDAVYKVICERKSDIVDANDYTLLIYCGTVAAACRDRGCLEYFDAAERVASNCTDSYAAAHRAAAFEIKRMEDPRSGLSRLASARDKYLNQDNSCRLLDEGLMYNLMALAYMKMGDFRVGESIEHSADRFICIENYGSKFDVDTLSRAGRYRSQVAINRAQLQVQENKPKEARATLFDNVKFARDYSYEYLPEALAEYSYVAYLDGQYLQALEVAEEAFWRLQQIGSLRAVRSIREILVACFYRLGLHDKAKRLAEILEVDPLGVKGICGF</sequence>
<dbReference type="Proteomes" id="UP000268658">
    <property type="component" value="Chromosome"/>
</dbReference>
<accession>A0A3S4X825</accession>
<dbReference type="RefSeq" id="WP_126413338.1">
    <property type="nucleotide sequence ID" value="NZ_JASPER010000129.1"/>
</dbReference>
<reference evidence="1 2" key="1">
    <citation type="submission" date="2018-12" db="EMBL/GenBank/DDBJ databases">
        <authorList>
            <consortium name="Pathogen Informatics"/>
        </authorList>
    </citation>
    <scope>NUCLEOTIDE SEQUENCE [LARGE SCALE GENOMIC DNA]</scope>
    <source>
        <strain evidence="1 2">NCTC10951</strain>
    </source>
</reference>
<dbReference type="KEGG" id="avc:NCTC10951_00600"/>
<dbReference type="AlphaFoldDB" id="A0A3S4X825"/>
<organism evidence="1 2">
    <name type="scientific">Actinomyces viscosus</name>
    <dbReference type="NCBI Taxonomy" id="1656"/>
    <lineage>
        <taxon>Bacteria</taxon>
        <taxon>Bacillati</taxon>
        <taxon>Actinomycetota</taxon>
        <taxon>Actinomycetes</taxon>
        <taxon>Actinomycetales</taxon>
        <taxon>Actinomycetaceae</taxon>
        <taxon>Actinomyces</taxon>
    </lineage>
</organism>
<evidence type="ECO:0000313" key="2">
    <source>
        <dbReference type="Proteomes" id="UP000268658"/>
    </source>
</evidence>